<dbReference type="SUPFAM" id="SSF46689">
    <property type="entry name" value="Homeodomain-like"/>
    <property type="match status" value="1"/>
</dbReference>
<evidence type="ECO:0000256" key="2">
    <source>
        <dbReference type="ARBA" id="ARBA00023125"/>
    </source>
</evidence>
<dbReference type="InterPro" id="IPR053142">
    <property type="entry name" value="PchR_regulatory_protein"/>
</dbReference>
<accession>A0A564UTI4</accession>
<keyword evidence="3" id="KW-0804">Transcription</keyword>
<evidence type="ECO:0000259" key="4">
    <source>
        <dbReference type="PROSITE" id="PS01124"/>
    </source>
</evidence>
<feature type="domain" description="HTH araC/xylS-type" evidence="4">
    <location>
        <begin position="231"/>
        <end position="330"/>
    </location>
</feature>
<organism evidence="5 6">
    <name type="scientific">Blautia obeum</name>
    <dbReference type="NCBI Taxonomy" id="40520"/>
    <lineage>
        <taxon>Bacteria</taxon>
        <taxon>Bacillati</taxon>
        <taxon>Bacillota</taxon>
        <taxon>Clostridia</taxon>
        <taxon>Lachnospirales</taxon>
        <taxon>Lachnospiraceae</taxon>
        <taxon>Blautia</taxon>
    </lineage>
</organism>
<reference evidence="5 6" key="1">
    <citation type="submission" date="2019-07" db="EMBL/GenBank/DDBJ databases">
        <authorList>
            <person name="Hibberd C M."/>
            <person name="Gehrig L. J."/>
            <person name="Chang H.-W."/>
            <person name="Venkatesh S."/>
        </authorList>
    </citation>
    <scope>NUCLEOTIDE SEQUENCE [LARGE SCALE GENOMIC DNA]</scope>
    <source>
        <strain evidence="5">Ruminococcus_obeum_SSTS_Bg7063</strain>
    </source>
</reference>
<dbReference type="Pfam" id="PF12833">
    <property type="entry name" value="HTH_18"/>
    <property type="match status" value="1"/>
</dbReference>
<dbReference type="GO" id="GO:0003700">
    <property type="term" value="F:DNA-binding transcription factor activity"/>
    <property type="evidence" value="ECO:0007669"/>
    <property type="project" value="InterPro"/>
</dbReference>
<evidence type="ECO:0000313" key="5">
    <source>
        <dbReference type="EMBL" id="VUX22770.1"/>
    </source>
</evidence>
<proteinExistence type="predicted"/>
<dbReference type="Proteomes" id="UP000409147">
    <property type="component" value="Unassembled WGS sequence"/>
</dbReference>
<dbReference type="PROSITE" id="PS01124">
    <property type="entry name" value="HTH_ARAC_FAMILY_2"/>
    <property type="match status" value="1"/>
</dbReference>
<keyword evidence="2" id="KW-0238">DNA-binding</keyword>
<dbReference type="GO" id="GO:0043565">
    <property type="term" value="F:sequence-specific DNA binding"/>
    <property type="evidence" value="ECO:0007669"/>
    <property type="project" value="InterPro"/>
</dbReference>
<dbReference type="AlphaFoldDB" id="A0A564UTI4"/>
<dbReference type="Gene3D" id="1.10.10.60">
    <property type="entry name" value="Homeodomain-like"/>
    <property type="match status" value="1"/>
</dbReference>
<protein>
    <submittedName>
        <fullName evidence="5">Regulatory protein PchR</fullName>
    </submittedName>
</protein>
<keyword evidence="6" id="KW-1185">Reference proteome</keyword>
<evidence type="ECO:0000313" key="6">
    <source>
        <dbReference type="Proteomes" id="UP000409147"/>
    </source>
</evidence>
<sequence>MKGMGRNLNVNEIASLGSNVKPVIQNENCSILMLNDMTGEGVMTIYRVLPGAMICFSDMHMEQCVSEFELKNDRKIFCIDHCREGRIEMEVKPGVFSIMQEKELRLDNRENHKGTTYYPLKHYHGVSIFMEVVEVQKALDELFQGFSVSIENLRSRYCAEEKPYVIRGDKELESILSGFYQKNMAHPELAKAKEYYQIKVVELLLYLNTMTVEDRKEGRPYYYKTQMEKIKGIHAQITGNPQTRFTIEELSSMYEIPLTTMKKCFKDVYGDSIYSYQKRYRMNLAANMLLQDKAKEIQEIASCLGYENPGKFSSAFRSVMGLSPVEYRFRKGEILDGK</sequence>
<dbReference type="InterPro" id="IPR018062">
    <property type="entry name" value="HTH_AraC-typ_CS"/>
</dbReference>
<dbReference type="InterPro" id="IPR020449">
    <property type="entry name" value="Tscrpt_reg_AraC-type_HTH"/>
</dbReference>
<evidence type="ECO:0000256" key="3">
    <source>
        <dbReference type="ARBA" id="ARBA00023163"/>
    </source>
</evidence>
<dbReference type="PRINTS" id="PR00032">
    <property type="entry name" value="HTHARAC"/>
</dbReference>
<dbReference type="SMART" id="SM00342">
    <property type="entry name" value="HTH_ARAC"/>
    <property type="match status" value="1"/>
</dbReference>
<dbReference type="PANTHER" id="PTHR47893:SF1">
    <property type="entry name" value="REGULATORY PROTEIN PCHR"/>
    <property type="match status" value="1"/>
</dbReference>
<evidence type="ECO:0000256" key="1">
    <source>
        <dbReference type="ARBA" id="ARBA00023015"/>
    </source>
</evidence>
<dbReference type="InterPro" id="IPR018060">
    <property type="entry name" value="HTH_AraC"/>
</dbReference>
<gene>
    <name evidence="5" type="primary">pchR_2</name>
    <name evidence="5" type="ORF">ROSSTS7063_03408</name>
</gene>
<dbReference type="PANTHER" id="PTHR47893">
    <property type="entry name" value="REGULATORY PROTEIN PCHR"/>
    <property type="match status" value="1"/>
</dbReference>
<keyword evidence="1" id="KW-0805">Transcription regulation</keyword>
<dbReference type="InterPro" id="IPR009057">
    <property type="entry name" value="Homeodomain-like_sf"/>
</dbReference>
<dbReference type="PROSITE" id="PS00041">
    <property type="entry name" value="HTH_ARAC_FAMILY_1"/>
    <property type="match status" value="1"/>
</dbReference>
<name>A0A564UTI4_9FIRM</name>
<dbReference type="EMBL" id="CABHNB010000046">
    <property type="protein sequence ID" value="VUX22770.1"/>
    <property type="molecule type" value="Genomic_DNA"/>
</dbReference>